<sequence length="882" mass="96077">MPSAFQGMHGALAQSVVARRRLFVKLDGAENGTTLLSAPPGSGKTVLLRSWIADAGLQDRTAWVTVERNEQDVQRFWLSVVSELCRAAGGNSLLQELSPTPQFDEEAAAARLLAELGTLNERIVLVVDDLHELHSPQALAQVERLLAQRPPLLRVVLSTRHDPQIGLHRLRVAGGLTEIRAGDLRFTVDETQELLASSGIGLSNDALAVLHDRTEGWAAGLRMAALSLAGQADPERFVWELRGSDRMIADYLLAEVLEHQPEEVRRLLLRTSVLDRVNGALADLLTGGRGGERILLELENANAFVTSLDARRSWFRYHQLFAEVLSLELRRTEPDRVSELHRAAAHWYAEHDEVVEAVRHAQSAADWAFAGRLLADHSLSLVLDGREGTVAALLRGFPSGAVSADPELTVVLAAQQLSRGLLDDVATSLARAERHRAVVPGERRRHFETMLALERASLARRRGDFSAVVDEVQRLLAPPDNEGPGEAGVGADVRAYALMILGIVELWAVRLEEAERHLEQGLELARRAGRPYVEVGCLAHLGTLAAVSSFAVARQRCLDAIRIAEARGWGADPVVAPALVMIAALDMWQVRSDEAEQSLARAEDPVSRGGDPPTRLLANLVRGMVEIARGRDEKALASLRAANEVRALLVAPQLMTVPAQATLVHQLVRVGDLASARAVLAGLPEDGREWAEVRAARAVIHLAEENPRDAIVALEPIVGGAKPVLSPWLVQCYLLDAVAHDRVGDDPGTHASLEHALEVAEPESLIWPFVTVPVQHLLERIPPHRTAHGALLKQILDVLAGGRPADRPGEPRAELTESELRVLRYLPSNLSAAAIGRELSLSVHTVNTHVRNIYAKLGTHKRSETVELARGLRLLGPSVSRR</sequence>
<dbReference type="SMART" id="SM00382">
    <property type="entry name" value="AAA"/>
    <property type="match status" value="1"/>
</dbReference>
<dbReference type="Pfam" id="PF13401">
    <property type="entry name" value="AAA_22"/>
    <property type="match status" value="1"/>
</dbReference>
<dbReference type="SUPFAM" id="SSF52540">
    <property type="entry name" value="P-loop containing nucleoside triphosphate hydrolases"/>
    <property type="match status" value="1"/>
</dbReference>
<gene>
    <name evidence="5" type="ORF">G3T36_08020</name>
</gene>
<dbReference type="GO" id="GO:0016887">
    <property type="term" value="F:ATP hydrolysis activity"/>
    <property type="evidence" value="ECO:0007669"/>
    <property type="project" value="InterPro"/>
</dbReference>
<dbReference type="GO" id="GO:0003677">
    <property type="term" value="F:DNA binding"/>
    <property type="evidence" value="ECO:0007669"/>
    <property type="project" value="UniProtKB-KW"/>
</dbReference>
<keyword evidence="3" id="KW-0804">Transcription</keyword>
<dbReference type="InterPro" id="IPR016032">
    <property type="entry name" value="Sig_transdc_resp-reg_C-effctor"/>
</dbReference>
<name>A0A6L9XX86_9MICO</name>
<dbReference type="CDD" id="cd06170">
    <property type="entry name" value="LuxR_C_like"/>
    <property type="match status" value="1"/>
</dbReference>
<dbReference type="InterPro" id="IPR036388">
    <property type="entry name" value="WH-like_DNA-bd_sf"/>
</dbReference>
<dbReference type="Gene3D" id="1.25.40.10">
    <property type="entry name" value="Tetratricopeptide repeat domain"/>
    <property type="match status" value="1"/>
</dbReference>
<dbReference type="InterPro" id="IPR000792">
    <property type="entry name" value="Tscrpt_reg_LuxR_C"/>
</dbReference>
<dbReference type="RefSeq" id="WP_163289163.1">
    <property type="nucleotide sequence ID" value="NZ_JAAGWY010000002.1"/>
</dbReference>
<dbReference type="Proteomes" id="UP000474967">
    <property type="component" value="Unassembled WGS sequence"/>
</dbReference>
<dbReference type="Pfam" id="PF25873">
    <property type="entry name" value="WHD_MalT"/>
    <property type="match status" value="1"/>
</dbReference>
<comment type="caution">
    <text evidence="5">The sequence shown here is derived from an EMBL/GenBank/DDBJ whole genome shotgun (WGS) entry which is preliminary data.</text>
</comment>
<reference evidence="5 6" key="1">
    <citation type="journal article" date="2014" name="J. Microbiol.">
        <title>Diaminobutyricibacter tongyongensis gen. nov., sp. nov. and Homoserinibacter gongjuensis gen. nov., sp. nov. belong to the family Microbacteriaceae.</title>
        <authorList>
            <person name="Kim S.J."/>
            <person name="Ahn J.H."/>
            <person name="Weon H.Y."/>
            <person name="Hamada M."/>
            <person name="Suzuki K."/>
            <person name="Kwon S.W."/>
        </authorList>
    </citation>
    <scope>NUCLEOTIDE SEQUENCE [LARGE SCALE GENOMIC DNA]</scope>
    <source>
        <strain evidence="5 6">NBRC 108724</strain>
    </source>
</reference>
<dbReference type="EMBL" id="JAAGWY010000002">
    <property type="protein sequence ID" value="NEN05817.1"/>
    <property type="molecule type" value="Genomic_DNA"/>
</dbReference>
<dbReference type="InterPro" id="IPR003593">
    <property type="entry name" value="AAA+_ATPase"/>
</dbReference>
<dbReference type="Pfam" id="PF00196">
    <property type="entry name" value="GerE"/>
    <property type="match status" value="1"/>
</dbReference>
<dbReference type="PANTHER" id="PTHR44688:SF16">
    <property type="entry name" value="DNA-BINDING TRANSCRIPTIONAL ACTIVATOR DEVR_DOSR"/>
    <property type="match status" value="1"/>
</dbReference>
<evidence type="ECO:0000313" key="5">
    <source>
        <dbReference type="EMBL" id="NEN05817.1"/>
    </source>
</evidence>
<accession>A0A6L9XX86</accession>
<dbReference type="SUPFAM" id="SSF46894">
    <property type="entry name" value="C-terminal effector domain of the bipartite response regulators"/>
    <property type="match status" value="1"/>
</dbReference>
<dbReference type="SMART" id="SM00421">
    <property type="entry name" value="HTH_LUXR"/>
    <property type="match status" value="1"/>
</dbReference>
<dbReference type="PROSITE" id="PS50043">
    <property type="entry name" value="HTH_LUXR_2"/>
    <property type="match status" value="1"/>
</dbReference>
<organism evidence="5 6">
    <name type="scientific">Leifsonia tongyongensis</name>
    <dbReference type="NCBI Taxonomy" id="1268043"/>
    <lineage>
        <taxon>Bacteria</taxon>
        <taxon>Bacillati</taxon>
        <taxon>Actinomycetota</taxon>
        <taxon>Actinomycetes</taxon>
        <taxon>Micrococcales</taxon>
        <taxon>Microbacteriaceae</taxon>
        <taxon>Leifsonia</taxon>
    </lineage>
</organism>
<dbReference type="GO" id="GO:0006355">
    <property type="term" value="P:regulation of DNA-templated transcription"/>
    <property type="evidence" value="ECO:0007669"/>
    <property type="project" value="InterPro"/>
</dbReference>
<dbReference type="SUPFAM" id="SSF48452">
    <property type="entry name" value="TPR-like"/>
    <property type="match status" value="1"/>
</dbReference>
<evidence type="ECO:0000313" key="6">
    <source>
        <dbReference type="Proteomes" id="UP000474967"/>
    </source>
</evidence>
<dbReference type="InterPro" id="IPR049945">
    <property type="entry name" value="AAA_22"/>
</dbReference>
<feature type="domain" description="HTH luxR-type" evidence="4">
    <location>
        <begin position="808"/>
        <end position="873"/>
    </location>
</feature>
<dbReference type="InterPro" id="IPR011990">
    <property type="entry name" value="TPR-like_helical_dom_sf"/>
</dbReference>
<dbReference type="InterPro" id="IPR059106">
    <property type="entry name" value="WHD_MalT"/>
</dbReference>
<dbReference type="Gene3D" id="3.40.50.300">
    <property type="entry name" value="P-loop containing nucleotide triphosphate hydrolases"/>
    <property type="match status" value="1"/>
</dbReference>
<protein>
    <submittedName>
        <fullName evidence="5">LuxR family transcriptional regulator</fullName>
    </submittedName>
</protein>
<evidence type="ECO:0000256" key="3">
    <source>
        <dbReference type="ARBA" id="ARBA00023163"/>
    </source>
</evidence>
<keyword evidence="6" id="KW-1185">Reference proteome</keyword>
<dbReference type="AlphaFoldDB" id="A0A6L9XX86"/>
<dbReference type="PANTHER" id="PTHR44688">
    <property type="entry name" value="DNA-BINDING TRANSCRIPTIONAL ACTIVATOR DEVR_DOSR"/>
    <property type="match status" value="1"/>
</dbReference>
<evidence type="ECO:0000259" key="4">
    <source>
        <dbReference type="PROSITE" id="PS50043"/>
    </source>
</evidence>
<dbReference type="InterPro" id="IPR027417">
    <property type="entry name" value="P-loop_NTPase"/>
</dbReference>
<keyword evidence="2" id="KW-0238">DNA-binding</keyword>
<proteinExistence type="predicted"/>
<dbReference type="Gene3D" id="1.10.10.10">
    <property type="entry name" value="Winged helix-like DNA-binding domain superfamily/Winged helix DNA-binding domain"/>
    <property type="match status" value="1"/>
</dbReference>
<evidence type="ECO:0000256" key="2">
    <source>
        <dbReference type="ARBA" id="ARBA00023125"/>
    </source>
</evidence>
<evidence type="ECO:0000256" key="1">
    <source>
        <dbReference type="ARBA" id="ARBA00023015"/>
    </source>
</evidence>
<keyword evidence="1" id="KW-0805">Transcription regulation</keyword>